<dbReference type="RefSeq" id="WP_012818230.1">
    <property type="nucleotide sequence ID" value="NC_013385.1"/>
</dbReference>
<feature type="domain" description="UDP-N-acetylglucosamine 2-epimerase" evidence="6">
    <location>
        <begin position="24"/>
        <end position="365"/>
    </location>
</feature>
<dbReference type="PANTHER" id="PTHR43174:SF2">
    <property type="entry name" value="UDP-N-ACETYLGLUCOSAMINE 2-EPIMERASE"/>
    <property type="match status" value="1"/>
</dbReference>
<dbReference type="eggNOG" id="COG0381">
    <property type="taxonomic scope" value="Bacteria"/>
</dbReference>
<evidence type="ECO:0000256" key="4">
    <source>
        <dbReference type="ARBA" id="ARBA00079400"/>
    </source>
</evidence>
<dbReference type="Gene3D" id="3.40.50.2000">
    <property type="entry name" value="Glycogen Phosphorylase B"/>
    <property type="match status" value="2"/>
</dbReference>
<evidence type="ECO:0000313" key="8">
    <source>
        <dbReference type="Proteomes" id="UP000002620"/>
    </source>
</evidence>
<protein>
    <recommendedName>
        <fullName evidence="3">UDP-N-acetylglucosamine 2-epimerase (non-hydrolyzing)</fullName>
        <ecNumber evidence="3">5.1.3.14</ecNumber>
    </recommendedName>
    <alternativeName>
        <fullName evidence="4">UDP-GlcNAc-2-epimerase</fullName>
    </alternativeName>
</protein>
<dbReference type="STRING" id="429009.Adeg_0074"/>
<dbReference type="SUPFAM" id="SSF53756">
    <property type="entry name" value="UDP-Glycosyltransferase/glycogen phosphorylase"/>
    <property type="match status" value="1"/>
</dbReference>
<dbReference type="Pfam" id="PF02350">
    <property type="entry name" value="Epimerase_2"/>
    <property type="match status" value="1"/>
</dbReference>
<dbReference type="InterPro" id="IPR029767">
    <property type="entry name" value="WecB-like"/>
</dbReference>
<keyword evidence="1 5" id="KW-0413">Isomerase</keyword>
<gene>
    <name evidence="7" type="ordered locus">Adeg_0074</name>
</gene>
<organism evidence="7 8">
    <name type="scientific">Ammonifex degensii (strain DSM 10501 / KC4)</name>
    <dbReference type="NCBI Taxonomy" id="429009"/>
    <lineage>
        <taxon>Bacteria</taxon>
        <taxon>Bacillati</taxon>
        <taxon>Bacillota</taxon>
        <taxon>Clostridia</taxon>
        <taxon>Thermoanaerobacterales</taxon>
        <taxon>Thermoanaerobacteraceae</taxon>
        <taxon>Ammonifex</taxon>
    </lineage>
</organism>
<dbReference type="NCBIfam" id="TIGR00236">
    <property type="entry name" value="wecB"/>
    <property type="match status" value="1"/>
</dbReference>
<dbReference type="FunFam" id="3.40.50.2000:FF:000043">
    <property type="entry name" value="UDP-N-acetylglucosamine 2-epimerase"/>
    <property type="match status" value="1"/>
</dbReference>
<dbReference type="EC" id="5.1.3.14" evidence="3"/>
<dbReference type="PANTHER" id="PTHR43174">
    <property type="entry name" value="UDP-N-ACETYLGLUCOSAMINE 2-EPIMERASE"/>
    <property type="match status" value="1"/>
</dbReference>
<evidence type="ECO:0000256" key="3">
    <source>
        <dbReference type="ARBA" id="ARBA00038858"/>
    </source>
</evidence>
<comment type="similarity">
    <text evidence="2 5">Belongs to the UDP-N-acetylglucosamine 2-epimerase family.</text>
</comment>
<dbReference type="Proteomes" id="UP000002620">
    <property type="component" value="Chromosome"/>
</dbReference>
<evidence type="ECO:0000256" key="5">
    <source>
        <dbReference type="RuleBase" id="RU003513"/>
    </source>
</evidence>
<accession>C9RAE1</accession>
<evidence type="ECO:0000256" key="1">
    <source>
        <dbReference type="ARBA" id="ARBA00023235"/>
    </source>
</evidence>
<dbReference type="InterPro" id="IPR003331">
    <property type="entry name" value="UDP_GlcNAc_Epimerase_2_dom"/>
</dbReference>
<name>C9RAE1_AMMDK</name>
<reference evidence="7 8" key="1">
    <citation type="submission" date="2009-10" db="EMBL/GenBank/DDBJ databases">
        <title>Complete sequence of chromosome of Ammonifex degensii KC4.</title>
        <authorList>
            <consortium name="US DOE Joint Genome Institute"/>
            <person name="Kerfeld C."/>
            <person name="Goodner B."/>
            <person name="Huber H."/>
            <person name="Stetter K."/>
            <person name="Lucas S."/>
            <person name="Copeland A."/>
            <person name="Lapidus A."/>
            <person name="Glavina del Rio T."/>
            <person name="Dalin E."/>
            <person name="Tice H."/>
            <person name="Bruce D."/>
            <person name="Goodwin L."/>
            <person name="Pitluck S."/>
            <person name="Saunders E."/>
            <person name="Brettin T."/>
            <person name="Detter J.C."/>
            <person name="Han C."/>
            <person name="Larimer F."/>
            <person name="Land M."/>
            <person name="Hauser L."/>
            <person name="Kyrpides N."/>
            <person name="Ovchinnikova G."/>
            <person name="Richardson P."/>
        </authorList>
    </citation>
    <scope>NUCLEOTIDE SEQUENCE [LARGE SCALE GENOMIC DNA]</scope>
    <source>
        <strain evidence="8">DSM 10501 / KC4</strain>
    </source>
</reference>
<evidence type="ECO:0000256" key="2">
    <source>
        <dbReference type="ARBA" id="ARBA00038209"/>
    </source>
</evidence>
<dbReference type="OrthoDB" id="9803238at2"/>
<dbReference type="CDD" id="cd03786">
    <property type="entry name" value="GTB_UDP-GlcNAc_2-Epimerase"/>
    <property type="match status" value="1"/>
</dbReference>
<evidence type="ECO:0000313" key="7">
    <source>
        <dbReference type="EMBL" id="ACX51250.1"/>
    </source>
</evidence>
<dbReference type="HOGENOM" id="CLU_041674_1_0_9"/>
<dbReference type="GO" id="GO:0008761">
    <property type="term" value="F:UDP-N-acetylglucosamine 2-epimerase activity"/>
    <property type="evidence" value="ECO:0007669"/>
    <property type="project" value="UniProtKB-EC"/>
</dbReference>
<dbReference type="EMBL" id="CP001785">
    <property type="protein sequence ID" value="ACX51250.1"/>
    <property type="molecule type" value="Genomic_DNA"/>
</dbReference>
<dbReference type="AlphaFoldDB" id="C9RAE1"/>
<sequence length="401" mass="44736">MKKILIVFGTRPEAIKMAPVVGVLKHSKYFRPVVAVTAQHREMLDQVLELFGIVPDYDLDIMRPRQTLFEVTVRALQGLEKVLQEAGPDLVLVHGDTTTTFVGALSAFYFQIPVGHVEAGLRTGNKYAPFPEEMNRRLTAALADLHFAPTARAAEALKREGIDPEKIFVTGNTVIDALQAVVREDYQFTDGRLYRFLEEGKRVILVTTHRRENWGEPLRQVYRALRRVVEQFEDVAVVFPVHRNPVVREAAEEIFAGLNRVHLLEPLPYADFANLMARSYLVLTDSGGLQEEAPSLGKPVLVLREVTERPEALEAGTVRLVGTAEERVFGEVVRLLTDEAAYYRMASAVNPYGDGQASRRILEALLYHFGQGPRPEPFSPKVLASTSFCAPAQNSSGGEEE</sequence>
<evidence type="ECO:0000259" key="6">
    <source>
        <dbReference type="Pfam" id="PF02350"/>
    </source>
</evidence>
<proteinExistence type="inferred from homology"/>
<keyword evidence="8" id="KW-1185">Reference proteome</keyword>
<dbReference type="KEGG" id="adg:Adeg_0074"/>